<protein>
    <submittedName>
        <fullName evidence="2">Uncharacterized protein</fullName>
    </submittedName>
</protein>
<keyword evidence="3" id="KW-1185">Reference proteome</keyword>
<proteinExistence type="predicted"/>
<evidence type="ECO:0000313" key="2">
    <source>
        <dbReference type="EMBL" id="KAK3171805.1"/>
    </source>
</evidence>
<sequence length="133" mass="14728">MKRWAHPSVENVKNAAKDIAEELSPVLQEHVGKAAGWLRGAATRISGQSSKARANSMDDDSDRGWESAPEAFDTGNAHGKGEKRKASLSRQDAQDYRWRPEANAFNTGNMQASGSNKEFEDLRSKESERPKEL</sequence>
<organism evidence="2 3">
    <name type="scientific">Lepraria neglecta</name>
    <dbReference type="NCBI Taxonomy" id="209136"/>
    <lineage>
        <taxon>Eukaryota</taxon>
        <taxon>Fungi</taxon>
        <taxon>Dikarya</taxon>
        <taxon>Ascomycota</taxon>
        <taxon>Pezizomycotina</taxon>
        <taxon>Lecanoromycetes</taxon>
        <taxon>OSLEUM clade</taxon>
        <taxon>Lecanoromycetidae</taxon>
        <taxon>Lecanorales</taxon>
        <taxon>Lecanorineae</taxon>
        <taxon>Stereocaulaceae</taxon>
        <taxon>Lepraria</taxon>
    </lineage>
</organism>
<dbReference type="EMBL" id="JASNWA010000008">
    <property type="protein sequence ID" value="KAK3171805.1"/>
    <property type="molecule type" value="Genomic_DNA"/>
</dbReference>
<dbReference type="Proteomes" id="UP001276659">
    <property type="component" value="Unassembled WGS sequence"/>
</dbReference>
<dbReference type="AlphaFoldDB" id="A0AAE0DJP0"/>
<evidence type="ECO:0000313" key="3">
    <source>
        <dbReference type="Proteomes" id="UP001276659"/>
    </source>
</evidence>
<feature type="compositionally biased region" description="Basic and acidic residues" evidence="1">
    <location>
        <begin position="117"/>
        <end position="133"/>
    </location>
</feature>
<evidence type="ECO:0000256" key="1">
    <source>
        <dbReference type="SAM" id="MobiDB-lite"/>
    </source>
</evidence>
<feature type="compositionally biased region" description="Polar residues" evidence="1">
    <location>
        <begin position="104"/>
        <end position="116"/>
    </location>
</feature>
<accession>A0AAE0DJP0</accession>
<feature type="region of interest" description="Disordered" evidence="1">
    <location>
        <begin position="43"/>
        <end position="133"/>
    </location>
</feature>
<comment type="caution">
    <text evidence="2">The sequence shown here is derived from an EMBL/GenBank/DDBJ whole genome shotgun (WGS) entry which is preliminary data.</text>
</comment>
<reference evidence="2" key="1">
    <citation type="submission" date="2022-11" db="EMBL/GenBank/DDBJ databases">
        <title>Chromosomal genome sequence assembly and mating type (MAT) locus characterization of the leprose asexual lichenized fungus Lepraria neglecta (Nyl.) Erichsen.</title>
        <authorList>
            <person name="Allen J.L."/>
            <person name="Pfeffer B."/>
        </authorList>
    </citation>
    <scope>NUCLEOTIDE SEQUENCE</scope>
    <source>
        <strain evidence="2">Allen 5258</strain>
    </source>
</reference>
<gene>
    <name evidence="2" type="ORF">OEA41_003889</name>
</gene>
<name>A0AAE0DJP0_9LECA</name>